<dbReference type="Proteomes" id="UP000010366">
    <property type="component" value="Chromosome"/>
</dbReference>
<sequence>MAIPHPPTPVLSRSTGISEFGSANIEIATVDETAMKVIGLMSGTSVDGIDAALVEITGTTLDLRAELLAGETYPYPEQWRSQILAVCGGAKLSMLELADLDDAIATCFARAAMAIQERYKTDVPDGASATLIGSHGQTVFHRPTTDSKMGYSLQLGRGELIAAIAQITTIDNFRAADIAAGGQGAPLVPKTDAYLLGDPVEHRYVQNIGGIGNVTYLPPTSQPDWEQKVCGWDTGPGNSLLDLAVTQLSEGKLTFDRDGAWAATGNVCEPLVRQWLTQAYFCTPPPKSTGRELFGAEYLKNCLADAIPYQLTPADLLATLTDLTASSIADSYRQFLPQLSTAANAKGSQRVLLCGGGSRNLYLRQRLQHHLPHTQIATTDEAGVDGDYKEAIAFAVLAYWRDRQIPGNLPTATGAKQPMLLGDVHPLE</sequence>
<name>K9UIR1_CHAP6</name>
<accession>K9UIR1</accession>
<keyword evidence="1 2" id="KW-0418">Kinase</keyword>
<dbReference type="GO" id="GO:0097175">
    <property type="term" value="P:1,6-anhydro-N-acetyl-beta-muramic acid catabolic process"/>
    <property type="evidence" value="ECO:0007669"/>
    <property type="project" value="UniProtKB-UniRule"/>
</dbReference>
<dbReference type="Gene3D" id="3.30.420.40">
    <property type="match status" value="2"/>
</dbReference>
<comment type="pathway">
    <text evidence="2">Cell wall biogenesis; peptidoglycan recycling.</text>
</comment>
<organism evidence="3 4">
    <name type="scientific">Chamaesiphon minutus (strain ATCC 27169 / PCC 6605)</name>
    <dbReference type="NCBI Taxonomy" id="1173020"/>
    <lineage>
        <taxon>Bacteria</taxon>
        <taxon>Bacillati</taxon>
        <taxon>Cyanobacteriota</taxon>
        <taxon>Cyanophyceae</taxon>
        <taxon>Gomontiellales</taxon>
        <taxon>Chamaesiphonaceae</taxon>
        <taxon>Chamaesiphon</taxon>
    </lineage>
</organism>
<dbReference type="InterPro" id="IPR005338">
    <property type="entry name" value="Anhydro_N_Ac-Mur_kinase"/>
</dbReference>
<dbReference type="CDD" id="cd24050">
    <property type="entry name" value="ASKHA_NBD_ANMK"/>
    <property type="match status" value="1"/>
</dbReference>
<dbReference type="PANTHER" id="PTHR30605">
    <property type="entry name" value="ANHYDRO-N-ACETYLMURAMIC ACID KINASE"/>
    <property type="match status" value="1"/>
</dbReference>
<dbReference type="GO" id="GO:0006040">
    <property type="term" value="P:amino sugar metabolic process"/>
    <property type="evidence" value="ECO:0007669"/>
    <property type="project" value="InterPro"/>
</dbReference>
<reference evidence="3 4" key="1">
    <citation type="submission" date="2012-05" db="EMBL/GenBank/DDBJ databases">
        <title>Finished chromosome of genome of Chamaesiphon sp. PCC 6605.</title>
        <authorList>
            <consortium name="US DOE Joint Genome Institute"/>
            <person name="Gugger M."/>
            <person name="Coursin T."/>
            <person name="Rippka R."/>
            <person name="Tandeau De Marsac N."/>
            <person name="Huntemann M."/>
            <person name="Wei C.-L."/>
            <person name="Han J."/>
            <person name="Detter J.C."/>
            <person name="Han C."/>
            <person name="Tapia R."/>
            <person name="Chen A."/>
            <person name="Kyrpides N."/>
            <person name="Mavromatis K."/>
            <person name="Markowitz V."/>
            <person name="Szeto E."/>
            <person name="Ivanova N."/>
            <person name="Pagani I."/>
            <person name="Pati A."/>
            <person name="Goodwin L."/>
            <person name="Nordberg H.P."/>
            <person name="Cantor M.N."/>
            <person name="Hua S.X."/>
            <person name="Woyke T."/>
            <person name="Kerfeld C.A."/>
        </authorList>
    </citation>
    <scope>NUCLEOTIDE SEQUENCE [LARGE SCALE GENOMIC DNA]</scope>
    <source>
        <strain evidence="4">ATCC 27169 / PCC 6605</strain>
    </source>
</reference>
<dbReference type="NCBIfam" id="NF007148">
    <property type="entry name" value="PRK09585.3-2"/>
    <property type="match status" value="1"/>
</dbReference>
<dbReference type="UniPathway" id="UPA00343"/>
<protein>
    <recommendedName>
        <fullName evidence="2">Anhydro-N-acetylmuramic acid kinase</fullName>
        <ecNumber evidence="2">2.7.1.170</ecNumber>
    </recommendedName>
    <alternativeName>
        <fullName evidence="2">AnhMurNAc kinase</fullName>
    </alternativeName>
</protein>
<feature type="binding site" evidence="2">
    <location>
        <begin position="43"/>
        <end position="50"/>
    </location>
    <ligand>
        <name>ATP</name>
        <dbReference type="ChEBI" id="CHEBI:30616"/>
    </ligand>
</feature>
<dbReference type="InterPro" id="IPR043129">
    <property type="entry name" value="ATPase_NBD"/>
</dbReference>
<dbReference type="Pfam" id="PF03702">
    <property type="entry name" value="AnmK"/>
    <property type="match status" value="1"/>
</dbReference>
<dbReference type="NCBIfam" id="NF007143">
    <property type="entry name" value="PRK09585.2-2"/>
    <property type="match status" value="1"/>
</dbReference>
<dbReference type="SUPFAM" id="SSF53067">
    <property type="entry name" value="Actin-like ATPase domain"/>
    <property type="match status" value="1"/>
</dbReference>
<comment type="pathway">
    <text evidence="2">Amino-sugar metabolism; 1,6-anhydro-N-acetylmuramate degradation.</text>
</comment>
<keyword evidence="2" id="KW-0119">Carbohydrate metabolism</keyword>
<dbReference type="UniPathway" id="UPA00544"/>
<dbReference type="GO" id="GO:0016301">
    <property type="term" value="F:kinase activity"/>
    <property type="evidence" value="ECO:0007669"/>
    <property type="project" value="UniProtKB-KW"/>
</dbReference>
<dbReference type="PANTHER" id="PTHR30605:SF0">
    <property type="entry name" value="ANHYDRO-N-ACETYLMURAMIC ACID KINASE"/>
    <property type="match status" value="1"/>
</dbReference>
<comment type="similarity">
    <text evidence="2">Belongs to the anhydro-N-acetylmuramic acid kinase family.</text>
</comment>
<keyword evidence="2" id="KW-0808">Transferase</keyword>
<evidence type="ECO:0000256" key="1">
    <source>
        <dbReference type="ARBA" id="ARBA00022777"/>
    </source>
</evidence>
<dbReference type="HAMAP" id="MF_01270">
    <property type="entry name" value="AnhMurNAc_kinase"/>
    <property type="match status" value="1"/>
</dbReference>
<keyword evidence="2" id="KW-0067">ATP-binding</keyword>
<keyword evidence="4" id="KW-1185">Reference proteome</keyword>
<gene>
    <name evidence="2" type="primary">anmK</name>
    <name evidence="3" type="ORF">Cha6605_3722</name>
</gene>
<evidence type="ECO:0000313" key="3">
    <source>
        <dbReference type="EMBL" id="AFY94695.1"/>
    </source>
</evidence>
<dbReference type="KEGG" id="cmp:Cha6605_3722"/>
<dbReference type="GO" id="GO:0005524">
    <property type="term" value="F:ATP binding"/>
    <property type="evidence" value="ECO:0007669"/>
    <property type="project" value="UniProtKB-UniRule"/>
</dbReference>
<comment type="function">
    <text evidence="2">Catalyzes the specific phosphorylation of 1,6-anhydro-N-acetylmuramic acid (anhMurNAc) with the simultaneous cleavage of the 1,6-anhydro ring, generating MurNAc-6-P. Is required for the utilization of anhMurNAc either imported from the medium or derived from its own cell wall murein, and thus plays a role in cell wall recycling.</text>
</comment>
<proteinExistence type="inferred from homology"/>
<keyword evidence="2" id="KW-0547">Nucleotide-binding</keyword>
<dbReference type="HOGENOM" id="CLU_038782_1_0_3"/>
<dbReference type="GO" id="GO:0016773">
    <property type="term" value="F:phosphotransferase activity, alcohol group as acceptor"/>
    <property type="evidence" value="ECO:0007669"/>
    <property type="project" value="UniProtKB-UniRule"/>
</dbReference>
<dbReference type="eggNOG" id="COG2377">
    <property type="taxonomic scope" value="Bacteria"/>
</dbReference>
<dbReference type="STRING" id="1173020.Cha6605_3722"/>
<comment type="catalytic activity">
    <reaction evidence="2">
        <text>1,6-anhydro-N-acetyl-beta-muramate + ATP + H2O = N-acetyl-D-muramate 6-phosphate + ADP + H(+)</text>
        <dbReference type="Rhea" id="RHEA:24952"/>
        <dbReference type="ChEBI" id="CHEBI:15377"/>
        <dbReference type="ChEBI" id="CHEBI:15378"/>
        <dbReference type="ChEBI" id="CHEBI:30616"/>
        <dbReference type="ChEBI" id="CHEBI:58690"/>
        <dbReference type="ChEBI" id="CHEBI:58722"/>
        <dbReference type="ChEBI" id="CHEBI:456216"/>
        <dbReference type="EC" id="2.7.1.170"/>
    </reaction>
</comment>
<dbReference type="EC" id="2.7.1.170" evidence="2"/>
<evidence type="ECO:0000256" key="2">
    <source>
        <dbReference type="HAMAP-Rule" id="MF_01270"/>
    </source>
</evidence>
<dbReference type="PATRIC" id="fig|1173020.3.peg.4266"/>
<dbReference type="EMBL" id="CP003600">
    <property type="protein sequence ID" value="AFY94695.1"/>
    <property type="molecule type" value="Genomic_DNA"/>
</dbReference>
<dbReference type="AlphaFoldDB" id="K9UIR1"/>
<dbReference type="GO" id="GO:0009254">
    <property type="term" value="P:peptidoglycan turnover"/>
    <property type="evidence" value="ECO:0007669"/>
    <property type="project" value="UniProtKB-UniRule"/>
</dbReference>
<evidence type="ECO:0000313" key="4">
    <source>
        <dbReference type="Proteomes" id="UP000010366"/>
    </source>
</evidence>